<dbReference type="AlphaFoldDB" id="A0AAW9SDT4"/>
<reference evidence="1 2" key="1">
    <citation type="submission" date="2024-04" db="EMBL/GenBank/DDBJ databases">
        <title>Novel genus in family Flammeovirgaceae.</title>
        <authorList>
            <person name="Nguyen T.H."/>
            <person name="Vuong T.Q."/>
            <person name="Le H."/>
            <person name="Kim S.-G."/>
        </authorList>
    </citation>
    <scope>NUCLEOTIDE SEQUENCE [LARGE SCALE GENOMIC DNA]</scope>
    <source>
        <strain evidence="1 2">JCM 23209</strain>
    </source>
</reference>
<keyword evidence="2" id="KW-1185">Reference proteome</keyword>
<organism evidence="1 2">
    <name type="scientific">Rapidithrix thailandica</name>
    <dbReference type="NCBI Taxonomy" id="413964"/>
    <lineage>
        <taxon>Bacteria</taxon>
        <taxon>Pseudomonadati</taxon>
        <taxon>Bacteroidota</taxon>
        <taxon>Cytophagia</taxon>
        <taxon>Cytophagales</taxon>
        <taxon>Flammeovirgaceae</taxon>
        <taxon>Rapidithrix</taxon>
    </lineage>
</organism>
<accession>A0AAW9SDT4</accession>
<gene>
    <name evidence="1" type="ORF">AAG747_13970</name>
</gene>
<dbReference type="RefSeq" id="WP_346821798.1">
    <property type="nucleotide sequence ID" value="NZ_JBDKWZ010000007.1"/>
</dbReference>
<sequence>MKQKILLCLTFWVLLGAFGKAESQKLPKDLVFYKGYSKYTKGYFVLIINEKAGVLTYLAEGKNGFQTTAGIRSTNYVPNSLDGKSILFDFGYNFEVFIIDKAGGAKCEYQSLSSLRGVEDKTFNFSYYGDENDIKKNQILFSGGRDYSGNRCIHTWLPPMMGGDFPSTMKKTNRIRYGKFFKGDRKKLKRAIAALCEGKPFEEVDAILREGEE</sequence>
<proteinExistence type="predicted"/>
<comment type="caution">
    <text evidence="1">The sequence shown here is derived from an EMBL/GenBank/DDBJ whole genome shotgun (WGS) entry which is preliminary data.</text>
</comment>
<evidence type="ECO:0000313" key="1">
    <source>
        <dbReference type="EMBL" id="MEN7549026.1"/>
    </source>
</evidence>
<dbReference type="Proteomes" id="UP001403385">
    <property type="component" value="Unassembled WGS sequence"/>
</dbReference>
<name>A0AAW9SDT4_9BACT</name>
<evidence type="ECO:0000313" key="2">
    <source>
        <dbReference type="Proteomes" id="UP001403385"/>
    </source>
</evidence>
<dbReference type="EMBL" id="JBDKWZ010000007">
    <property type="protein sequence ID" value="MEN7549026.1"/>
    <property type="molecule type" value="Genomic_DNA"/>
</dbReference>
<protein>
    <submittedName>
        <fullName evidence="1">Uncharacterized protein</fullName>
    </submittedName>
</protein>